<gene>
    <name evidence="2" type="ORF">ABNN70_06985</name>
</gene>
<evidence type="ECO:0000313" key="2">
    <source>
        <dbReference type="EMBL" id="XCJ18178.1"/>
    </source>
</evidence>
<organism evidence="2">
    <name type="scientific">Sporolactobacillus sp. Y61</name>
    <dbReference type="NCBI Taxonomy" id="3160863"/>
    <lineage>
        <taxon>Bacteria</taxon>
        <taxon>Bacillati</taxon>
        <taxon>Bacillota</taxon>
        <taxon>Bacilli</taxon>
        <taxon>Bacillales</taxon>
        <taxon>Sporolactobacillaceae</taxon>
        <taxon>Sporolactobacillus</taxon>
    </lineage>
</organism>
<reference evidence="2" key="1">
    <citation type="submission" date="2024-06" db="EMBL/GenBank/DDBJ databases">
        <authorList>
            <person name="Fan A."/>
            <person name="Zhang F.Y."/>
            <person name="Zhang L."/>
        </authorList>
    </citation>
    <scope>NUCLEOTIDE SEQUENCE</scope>
    <source>
        <strain evidence="2">Y61</strain>
    </source>
</reference>
<accession>A0AAU8IIK0</accession>
<dbReference type="EMBL" id="CP159510">
    <property type="protein sequence ID" value="XCJ18178.1"/>
    <property type="molecule type" value="Genomic_DNA"/>
</dbReference>
<evidence type="ECO:0000256" key="1">
    <source>
        <dbReference type="SAM" id="SignalP"/>
    </source>
</evidence>
<feature type="chain" id="PRO_5044009214" evidence="1">
    <location>
        <begin position="27"/>
        <end position="106"/>
    </location>
</feature>
<dbReference type="InterPro" id="IPR034026">
    <property type="entry name" value="EssA"/>
</dbReference>
<feature type="signal peptide" evidence="1">
    <location>
        <begin position="1"/>
        <end position="26"/>
    </location>
</feature>
<protein>
    <submittedName>
        <fullName evidence="2">Type VII secretion EssA family protein</fullName>
    </submittedName>
</protein>
<dbReference type="AlphaFoldDB" id="A0AAU8IIK0"/>
<keyword evidence="1" id="KW-0732">Signal</keyword>
<sequence>MKVKHCKRWLLAGALPLAFIIVSGYGGDSSSKPEPNRFQEENTTINTEEIQADLTNNYKKIPAQVRQLTFKKTQRDEQLLNKLFLEPGEREKINVERETAKLGLFE</sequence>
<proteinExistence type="predicted"/>
<dbReference type="Pfam" id="PF10661">
    <property type="entry name" value="EssA"/>
    <property type="match status" value="1"/>
</dbReference>
<name>A0AAU8IIK0_9BACL</name>
<dbReference type="RefSeq" id="WP_129930056.1">
    <property type="nucleotide sequence ID" value="NZ_CP159510.1"/>
</dbReference>